<evidence type="ECO:0000256" key="2">
    <source>
        <dbReference type="ARBA" id="ARBA00022737"/>
    </source>
</evidence>
<dbReference type="GO" id="GO:0003723">
    <property type="term" value="F:RNA binding"/>
    <property type="evidence" value="ECO:0007669"/>
    <property type="project" value="InterPro"/>
</dbReference>
<dbReference type="InterPro" id="IPR046848">
    <property type="entry name" value="E_motif"/>
</dbReference>
<evidence type="ECO:0000313" key="4">
    <source>
        <dbReference type="EMBL" id="KAJ6804790.1"/>
    </source>
</evidence>
<dbReference type="Pfam" id="PF20431">
    <property type="entry name" value="E_motif"/>
    <property type="match status" value="1"/>
</dbReference>
<feature type="repeat" description="PPR" evidence="3">
    <location>
        <begin position="164"/>
        <end position="198"/>
    </location>
</feature>
<dbReference type="InterPro" id="IPR046960">
    <property type="entry name" value="PPR_At4g14850-like_plant"/>
</dbReference>
<feature type="repeat" description="PPR" evidence="3">
    <location>
        <begin position="257"/>
        <end position="291"/>
    </location>
</feature>
<dbReference type="InterPro" id="IPR011990">
    <property type="entry name" value="TPR-like_helical_dom_sf"/>
</dbReference>
<comment type="caution">
    <text evidence="4">The sequence shown here is derived from an EMBL/GenBank/DDBJ whole genome shotgun (WGS) entry which is preliminary data.</text>
</comment>
<reference evidence="4" key="2">
    <citation type="submission" date="2023-04" db="EMBL/GenBank/DDBJ databases">
        <authorList>
            <person name="Bruccoleri R.E."/>
            <person name="Oakeley E.J."/>
            <person name="Faust A.-M."/>
            <person name="Dessus-Babus S."/>
            <person name="Altorfer M."/>
            <person name="Burckhardt D."/>
            <person name="Oertli M."/>
            <person name="Naumann U."/>
            <person name="Petersen F."/>
            <person name="Wong J."/>
        </authorList>
    </citation>
    <scope>NUCLEOTIDE SEQUENCE</scope>
    <source>
        <strain evidence="4">GSM-AAB239-AS_SAM_17_03QT</strain>
        <tissue evidence="4">Leaf</tissue>
    </source>
</reference>
<dbReference type="FunFam" id="1.25.40.10:FF:000333">
    <property type="entry name" value="Pentatricopeptide repeat-containing protein"/>
    <property type="match status" value="1"/>
</dbReference>
<evidence type="ECO:0000313" key="5">
    <source>
        <dbReference type="Proteomes" id="UP001140949"/>
    </source>
</evidence>
<comment type="similarity">
    <text evidence="1">Belongs to the PPR family. PCMP-H subfamily.</text>
</comment>
<dbReference type="Proteomes" id="UP001140949">
    <property type="component" value="Unassembled WGS sequence"/>
</dbReference>
<sequence length="536" mass="60363">MIRRVRMGVRMRRSSSPITHLLSNCQSMRELKQAQAHLAKTNLLSHPPLLSKLITLSSLSPFSDLHHSLSLFDSLSLSTTHPLPPSLYAVLIRAHSSSIFPLRSLLLYNRMCRLSLPVSRFAFPFVLKACAKVPAVDPDADPLPVLRKGLELHSRLFRLGLDRDVYVLNSLITMYSNCGRPAVARKVFDEMSDRTAVTWNAMAAGYDRNRDFGSGNEIRARMPAKNVSSWNSMITRHVRLGDVAAARDVFDTMLERDSISWNLMIAGYARFKKYECAIEMFKGMVGSRFRPTELTIVSVLGACAETGSMEIGREIHDYLRDNNFTVDGFVGNALLDMYAKSGDLKMARRVFDEMGWKHVTSWNSMIVALAVHGHCDESLKLFSKLDQEPNSVTFLGVLLACSHMGLVEEGREFFRRMVEDYKIEPNIKHYGCMVDMFSRTGMVDEAFKMIKEMPMKANSVIWTTFLGACKLCGDVELAETAFRELGEIGSLKDEDYVVMSNIYSEAERWENAARLRCGTSGQSIWKQPGSSQIVLS</sequence>
<reference evidence="4" key="1">
    <citation type="journal article" date="2023" name="GigaByte">
        <title>Genome assembly of the bearded iris, Iris pallida Lam.</title>
        <authorList>
            <person name="Bruccoleri R.E."/>
            <person name="Oakeley E.J."/>
            <person name="Faust A.M.E."/>
            <person name="Altorfer M."/>
            <person name="Dessus-Babus S."/>
            <person name="Burckhardt D."/>
            <person name="Oertli M."/>
            <person name="Naumann U."/>
            <person name="Petersen F."/>
            <person name="Wong J."/>
        </authorList>
    </citation>
    <scope>NUCLEOTIDE SEQUENCE</scope>
    <source>
        <strain evidence="4">GSM-AAB239-AS_SAM_17_03QT</strain>
    </source>
</reference>
<name>A0AAX6EL59_IRIPA</name>
<keyword evidence="2" id="KW-0677">Repeat</keyword>
<accession>A0AAX6EL59</accession>
<feature type="repeat" description="PPR" evidence="3">
    <location>
        <begin position="226"/>
        <end position="256"/>
    </location>
</feature>
<dbReference type="GO" id="GO:0009451">
    <property type="term" value="P:RNA modification"/>
    <property type="evidence" value="ECO:0007669"/>
    <property type="project" value="InterPro"/>
</dbReference>
<organism evidence="4 5">
    <name type="scientific">Iris pallida</name>
    <name type="common">Sweet iris</name>
    <dbReference type="NCBI Taxonomy" id="29817"/>
    <lineage>
        <taxon>Eukaryota</taxon>
        <taxon>Viridiplantae</taxon>
        <taxon>Streptophyta</taxon>
        <taxon>Embryophyta</taxon>
        <taxon>Tracheophyta</taxon>
        <taxon>Spermatophyta</taxon>
        <taxon>Magnoliopsida</taxon>
        <taxon>Liliopsida</taxon>
        <taxon>Asparagales</taxon>
        <taxon>Iridaceae</taxon>
        <taxon>Iridoideae</taxon>
        <taxon>Irideae</taxon>
        <taxon>Iris</taxon>
    </lineage>
</organism>
<dbReference type="PROSITE" id="PS51375">
    <property type="entry name" value="PPR"/>
    <property type="match status" value="5"/>
</dbReference>
<dbReference type="Gene3D" id="1.25.40.10">
    <property type="entry name" value="Tetratricopeptide repeat domain"/>
    <property type="match status" value="3"/>
</dbReference>
<dbReference type="InterPro" id="IPR002885">
    <property type="entry name" value="PPR_rpt"/>
</dbReference>
<dbReference type="NCBIfam" id="TIGR00756">
    <property type="entry name" value="PPR"/>
    <property type="match status" value="5"/>
</dbReference>
<dbReference type="SUPFAM" id="SSF48452">
    <property type="entry name" value="TPR-like"/>
    <property type="match status" value="1"/>
</dbReference>
<dbReference type="PANTHER" id="PTHR47926:SF344">
    <property type="entry name" value="OS07G0636900 PROTEIN"/>
    <property type="match status" value="1"/>
</dbReference>
<dbReference type="Pfam" id="PF01535">
    <property type="entry name" value="PPR"/>
    <property type="match status" value="7"/>
</dbReference>
<gene>
    <name evidence="4" type="ORF">M6B38_184775</name>
</gene>
<dbReference type="AlphaFoldDB" id="A0AAX6EL59"/>
<dbReference type="PANTHER" id="PTHR47926">
    <property type="entry name" value="PENTATRICOPEPTIDE REPEAT-CONTAINING PROTEIN"/>
    <property type="match status" value="1"/>
</dbReference>
<evidence type="ECO:0000256" key="1">
    <source>
        <dbReference type="ARBA" id="ARBA00006643"/>
    </source>
</evidence>
<dbReference type="FunFam" id="1.25.40.10:FF:000345">
    <property type="entry name" value="Pentatricopeptide repeat-containing protein"/>
    <property type="match status" value="1"/>
</dbReference>
<evidence type="ECO:0000256" key="3">
    <source>
        <dbReference type="PROSITE-ProRule" id="PRU00708"/>
    </source>
</evidence>
<feature type="repeat" description="PPR" evidence="3">
    <location>
        <begin position="327"/>
        <end position="361"/>
    </location>
</feature>
<feature type="repeat" description="PPR" evidence="3">
    <location>
        <begin position="426"/>
        <end position="460"/>
    </location>
</feature>
<keyword evidence="5" id="KW-1185">Reference proteome</keyword>
<dbReference type="EMBL" id="JANAVB010035817">
    <property type="protein sequence ID" value="KAJ6804790.1"/>
    <property type="molecule type" value="Genomic_DNA"/>
</dbReference>
<proteinExistence type="inferred from homology"/>
<protein>
    <submittedName>
        <fullName evidence="4">Pentatricopeptide repeat-containing protein</fullName>
    </submittedName>
</protein>